<dbReference type="GO" id="GO:0005524">
    <property type="term" value="F:ATP binding"/>
    <property type="evidence" value="ECO:0007669"/>
    <property type="project" value="UniProtKB-KW"/>
</dbReference>
<keyword evidence="3" id="KW-0067">ATP-binding</keyword>
<accession>A0A6G3QSM4</accession>
<evidence type="ECO:0000313" key="3">
    <source>
        <dbReference type="EMBL" id="NEA86498.1"/>
    </source>
</evidence>
<feature type="compositionally biased region" description="Basic and acidic residues" evidence="1">
    <location>
        <begin position="1"/>
        <end position="11"/>
    </location>
</feature>
<name>A0A6G3QSM4_9ACTN</name>
<dbReference type="EMBL" id="JAAGMD010000292">
    <property type="protein sequence ID" value="NEA86498.1"/>
    <property type="molecule type" value="Genomic_DNA"/>
</dbReference>
<keyword evidence="2" id="KW-1133">Transmembrane helix</keyword>
<organism evidence="3">
    <name type="scientific">Streptomyces sp. SID14436</name>
    <dbReference type="NCBI Taxonomy" id="2706070"/>
    <lineage>
        <taxon>Bacteria</taxon>
        <taxon>Bacillati</taxon>
        <taxon>Actinomycetota</taxon>
        <taxon>Actinomycetes</taxon>
        <taxon>Kitasatosporales</taxon>
        <taxon>Streptomycetaceae</taxon>
        <taxon>Streptomyces</taxon>
    </lineage>
</organism>
<proteinExistence type="predicted"/>
<feature type="region of interest" description="Disordered" evidence="1">
    <location>
        <begin position="1"/>
        <end position="41"/>
    </location>
</feature>
<feature type="compositionally biased region" description="Pro residues" evidence="1">
    <location>
        <begin position="17"/>
        <end position="41"/>
    </location>
</feature>
<protein>
    <submittedName>
        <fullName evidence="3">ATP-binding protein</fullName>
    </submittedName>
</protein>
<sequence length="130" mass="14335">MDSDGTRDARGTHANPVPRPAGPPDMPSAPPRPARAPGVPPLPDGSAFLAWLRTPRPEALPGVWRFGHRPRPEEEPERVPGRQLLSGALIAFLVGWLVWSLLWNGYLGSWWVLPLDAMTASWTEPNSYSR</sequence>
<keyword evidence="3" id="KW-0547">Nucleotide-binding</keyword>
<feature type="non-terminal residue" evidence="3">
    <location>
        <position position="130"/>
    </location>
</feature>
<evidence type="ECO:0000256" key="1">
    <source>
        <dbReference type="SAM" id="MobiDB-lite"/>
    </source>
</evidence>
<keyword evidence="2" id="KW-0472">Membrane</keyword>
<dbReference type="AlphaFoldDB" id="A0A6G3QSM4"/>
<feature type="transmembrane region" description="Helical" evidence="2">
    <location>
        <begin position="84"/>
        <end position="106"/>
    </location>
</feature>
<comment type="caution">
    <text evidence="3">The sequence shown here is derived from an EMBL/GenBank/DDBJ whole genome shotgun (WGS) entry which is preliminary data.</text>
</comment>
<keyword evidence="2" id="KW-0812">Transmembrane</keyword>
<gene>
    <name evidence="3" type="ORF">G3I53_10690</name>
</gene>
<evidence type="ECO:0000256" key="2">
    <source>
        <dbReference type="SAM" id="Phobius"/>
    </source>
</evidence>
<reference evidence="3" key="1">
    <citation type="submission" date="2020-01" db="EMBL/GenBank/DDBJ databases">
        <title>Insect and environment-associated Actinomycetes.</title>
        <authorList>
            <person name="Currrie C."/>
            <person name="Chevrette M."/>
            <person name="Carlson C."/>
            <person name="Stubbendieck R."/>
            <person name="Wendt-Pienkowski E."/>
        </authorList>
    </citation>
    <scope>NUCLEOTIDE SEQUENCE</scope>
    <source>
        <strain evidence="3">SID14436</strain>
    </source>
</reference>